<proteinExistence type="predicted"/>
<dbReference type="Proteomes" id="UP000316541">
    <property type="component" value="Unassembled WGS sequence"/>
</dbReference>
<dbReference type="EMBL" id="VIRM01000091">
    <property type="protein sequence ID" value="TQS09198.1"/>
    <property type="molecule type" value="Genomic_DNA"/>
</dbReference>
<reference evidence="2 3" key="1">
    <citation type="submission" date="2019-07" db="EMBL/GenBank/DDBJ databases">
        <title>Microbispora hainanensis DSM 45428.</title>
        <authorList>
            <person name="Thawai C."/>
        </authorList>
    </citation>
    <scope>NUCLEOTIDE SEQUENCE [LARGE SCALE GENOMIC DNA]</scope>
    <source>
        <strain evidence="2 3">DSM 45428</strain>
    </source>
</reference>
<dbReference type="AlphaFoldDB" id="A0A544XXG8"/>
<evidence type="ECO:0000313" key="3">
    <source>
        <dbReference type="Proteomes" id="UP000316541"/>
    </source>
</evidence>
<sequence>MTASAAVLDVTAAEEDGDEDCPGVSPHPAVPRPDDEARIGLGLRLENAKQALTTGLDVQWGIWLRGGRFVTCAVTCCSPNRDAAHRCPGPLNRPPA</sequence>
<dbReference type="RefSeq" id="WP_142625254.1">
    <property type="nucleotide sequence ID" value="NZ_VIRM01000091.1"/>
</dbReference>
<comment type="caution">
    <text evidence="2">The sequence shown here is derived from an EMBL/GenBank/DDBJ whole genome shotgun (WGS) entry which is preliminary data.</text>
</comment>
<accession>A0A544XXG8</accession>
<feature type="compositionally biased region" description="Acidic residues" evidence="1">
    <location>
        <begin position="12"/>
        <end position="21"/>
    </location>
</feature>
<evidence type="ECO:0000313" key="2">
    <source>
        <dbReference type="EMBL" id="TQS09198.1"/>
    </source>
</evidence>
<feature type="region of interest" description="Disordered" evidence="1">
    <location>
        <begin position="1"/>
        <end position="35"/>
    </location>
</feature>
<evidence type="ECO:0000256" key="1">
    <source>
        <dbReference type="SAM" id="MobiDB-lite"/>
    </source>
</evidence>
<name>A0A544XXG8_9ACTN</name>
<protein>
    <submittedName>
        <fullName evidence="2">Uncharacterized protein</fullName>
    </submittedName>
</protein>
<gene>
    <name evidence="2" type="ORF">FLX08_38805</name>
</gene>
<organism evidence="2 3">
    <name type="scientific">Microbispora hainanensis</name>
    <dbReference type="NCBI Taxonomy" id="568844"/>
    <lineage>
        <taxon>Bacteria</taxon>
        <taxon>Bacillati</taxon>
        <taxon>Actinomycetota</taxon>
        <taxon>Actinomycetes</taxon>
        <taxon>Streptosporangiales</taxon>
        <taxon>Streptosporangiaceae</taxon>
        <taxon>Microbispora</taxon>
    </lineage>
</organism>